<gene>
    <name evidence="1" type="ORF">PSYJA_46386</name>
</gene>
<proteinExistence type="predicted"/>
<sequence length="35" mass="3764">MIVGTGTPRFASRALTGQALADAIAYKDWVFSYVS</sequence>
<evidence type="ECO:0000313" key="1">
    <source>
        <dbReference type="EMBL" id="EGH36100.1"/>
    </source>
</evidence>
<dbReference type="Proteomes" id="UP000004471">
    <property type="component" value="Unassembled WGS sequence"/>
</dbReference>
<protein>
    <submittedName>
        <fullName evidence="1">Uncharacterized protein</fullName>
    </submittedName>
</protein>
<reference evidence="1 2" key="1">
    <citation type="journal article" date="2011" name="PLoS Pathog.">
        <title>Dynamic evolution of pathogenicity revealed by sequencing and comparative genomics of 19 Pseudomonas syringae isolates.</title>
        <authorList>
            <person name="Baltrus D.A."/>
            <person name="Nishimura M.T."/>
            <person name="Romanchuk A."/>
            <person name="Chang J.H."/>
            <person name="Mukhtar M.S."/>
            <person name="Cherkis K."/>
            <person name="Roach J."/>
            <person name="Grant S.R."/>
            <person name="Jones C.D."/>
            <person name="Dangl J.L."/>
        </authorList>
    </citation>
    <scope>NUCLEOTIDE SEQUENCE [LARGE SCALE GENOMIC DNA]</scope>
    <source>
        <strain evidence="2">M301072PT</strain>
    </source>
</reference>
<feature type="non-terminal residue" evidence="1">
    <location>
        <position position="35"/>
    </location>
</feature>
<name>F3G0V8_PSESX</name>
<accession>F3G0V8</accession>
<dbReference type="AlphaFoldDB" id="F3G0V8"/>
<organism evidence="1 2">
    <name type="scientific">Pseudomonas syringae pv. japonica str. M301072</name>
    <dbReference type="NCBI Taxonomy" id="629262"/>
    <lineage>
        <taxon>Bacteria</taxon>
        <taxon>Pseudomonadati</taxon>
        <taxon>Pseudomonadota</taxon>
        <taxon>Gammaproteobacteria</taxon>
        <taxon>Pseudomonadales</taxon>
        <taxon>Pseudomonadaceae</taxon>
        <taxon>Pseudomonas</taxon>
        <taxon>Pseudomonas syringae</taxon>
    </lineage>
</organism>
<evidence type="ECO:0000313" key="2">
    <source>
        <dbReference type="Proteomes" id="UP000004471"/>
    </source>
</evidence>
<dbReference type="EMBL" id="AEAH01004436">
    <property type="protein sequence ID" value="EGH36100.1"/>
    <property type="molecule type" value="Genomic_DNA"/>
</dbReference>
<dbReference type="HOGENOM" id="CLU_218533_0_0_6"/>
<comment type="caution">
    <text evidence="1">The sequence shown here is derived from an EMBL/GenBank/DDBJ whole genome shotgun (WGS) entry which is preliminary data.</text>
</comment>